<keyword evidence="2" id="KW-0378">Hydrolase</keyword>
<dbReference type="SMART" id="SM00847">
    <property type="entry name" value="HA2"/>
    <property type="match status" value="1"/>
</dbReference>
<feature type="compositionally biased region" description="Polar residues" evidence="7">
    <location>
        <begin position="215"/>
        <end position="224"/>
    </location>
</feature>
<evidence type="ECO:0000259" key="8">
    <source>
        <dbReference type="PROSITE" id="PS51192"/>
    </source>
</evidence>
<name>A0A131YYR2_RHIAP</name>
<keyword evidence="1" id="KW-0547">Nucleotide-binding</keyword>
<evidence type="ECO:0000256" key="4">
    <source>
        <dbReference type="ARBA" id="ARBA00022840"/>
    </source>
</evidence>
<sequence length="1203" mass="134420">MNSSLATLVRLRACAGRLGQVGCRHCSRDTRILVEESTTLRSGDALNSTGDTELPQGDNTDAMDPANILAALDPVMTKHCGSGHCLSVCKVVFDGQQLWKARVSVPWPKELSVDAVTSSKKESVKIASARMCSALQEIGLLKNVKLGPALEAAGEPCPLRTSSKGTSPARNPVQNGTLLPSRTEQQLYHNGTPTPPAPTQLPSAQSREVARGNATAPSQRLKSWSQKRELGRCKSILHNIYAHVSKLKDDRSLMPVYYSNLYQADVATWTAKVAVRWPRELMYEGSARNKAEAEALAAKALIQYLVTKGHVDSDLSPKTASDQEVRRHKSQRIAPVSVTLPEASVHEMEHLLKEFEALVASAPRLRNDDHEDEAACIDMSQNTVAGGDKELHDIMTGQLLKSPNEHNARRDRELLSKAEKSWLYKTTYTYQRARTELPIYPYREEILGTINRKRVVVICGETGSGKTTQVPQFIFEDHVREGAGSRCNIVITQPRRFAAISMAKRVAKERREELSDTVGYQVRLSKQLLTLRGGMLFCTVGILLRHLQHNADLLGVSHVIVDEVHERDVCTDFLLALLRALLSSNTSIKVILMSATINAEKFSEYFDDAPVIRIPGRTHPVTQFFLEDLIAQNIVTKAAFEKCRDDSVKIVPDVLSYLMEMKPPGAILCFLPGWNEINKVRAELCKRAPPKFHEWILPLHSRLHYHEQQKIFGTPPSDVRKVILSTNLAETSITVEDVTYVVDTGLHREQRFNPSTGVSVLGTFPTSQASVHQRAGRAGRVRPGESYHLFTRDMLSTWDEFKRPEIQTIDLTRVALDAKLFCPHMSVEDVLSLVPDPPTPEMITKAIKDLQDMGLMNDNAQLTDLGHHVCHFATTPQLAKAVIYGALLGCLDGVVSTVSLLAEAANLFAIKRTSEGASRNKEIKRCFDTVGTSDHMALSQIFFRWNELMPGAEQLSFCQRNELSSFGLEVGKGMGDDFVNTLRRVMAKIDASSKPPATKHWGLGLNNRRDDRQLVLAALTAGLYPNVLRVLQGKIKKNQIMREGVEFACLDQKLAAISEDSLLHRTPPVYEHPWLIYYSALQPSAYQRTTVYDCSMVTSLHVLLFSGLGTHKKEGYLFDEHAKAPTDTDQGCLVVDEQRLLTFRCSERDADLIWRWRRMIDYIIDLHISMEQWEANGPEETFLRRELWPRIVDATSSLLSHCS</sequence>
<proteinExistence type="inferred from homology"/>
<reference evidence="10" key="1">
    <citation type="journal article" date="2016" name="Ticks Tick Borne Dis.">
        <title>De novo assembly and annotation of the salivary gland transcriptome of Rhipicephalus appendiculatus male and female ticks during blood feeding.</title>
        <authorList>
            <person name="de Castro M.H."/>
            <person name="de Klerk D."/>
            <person name="Pienaar R."/>
            <person name="Latif A.A."/>
            <person name="Rees D.J."/>
            <person name="Mans B.J."/>
        </authorList>
    </citation>
    <scope>NUCLEOTIDE SEQUENCE</scope>
    <source>
        <tissue evidence="10">Salivary glands</tissue>
    </source>
</reference>
<keyword evidence="5" id="KW-0694">RNA-binding</keyword>
<dbReference type="InterPro" id="IPR001650">
    <property type="entry name" value="Helicase_C-like"/>
</dbReference>
<feature type="compositionally biased region" description="Polar residues" evidence="7">
    <location>
        <begin position="160"/>
        <end position="192"/>
    </location>
</feature>
<evidence type="ECO:0000256" key="6">
    <source>
        <dbReference type="ARBA" id="ARBA00060772"/>
    </source>
</evidence>
<dbReference type="SMART" id="SM00487">
    <property type="entry name" value="DEXDc"/>
    <property type="match status" value="1"/>
</dbReference>
<feature type="region of interest" description="Disordered" evidence="7">
    <location>
        <begin position="157"/>
        <end position="226"/>
    </location>
</feature>
<dbReference type="SMART" id="SM00490">
    <property type="entry name" value="HELICc"/>
    <property type="match status" value="1"/>
</dbReference>
<evidence type="ECO:0000256" key="3">
    <source>
        <dbReference type="ARBA" id="ARBA00022806"/>
    </source>
</evidence>
<dbReference type="InterPro" id="IPR027417">
    <property type="entry name" value="P-loop_NTPase"/>
</dbReference>
<dbReference type="EMBL" id="GEDV01005496">
    <property type="protein sequence ID" value="JAP83061.1"/>
    <property type="molecule type" value="Transcribed_RNA"/>
</dbReference>
<dbReference type="Pfam" id="PF00270">
    <property type="entry name" value="DEAD"/>
    <property type="match status" value="1"/>
</dbReference>
<dbReference type="CDD" id="cd17917">
    <property type="entry name" value="DEXHc_RHA-like"/>
    <property type="match status" value="1"/>
</dbReference>
<organism evidence="10">
    <name type="scientific">Rhipicephalus appendiculatus</name>
    <name type="common">Brown ear tick</name>
    <dbReference type="NCBI Taxonomy" id="34631"/>
    <lineage>
        <taxon>Eukaryota</taxon>
        <taxon>Metazoa</taxon>
        <taxon>Ecdysozoa</taxon>
        <taxon>Arthropoda</taxon>
        <taxon>Chelicerata</taxon>
        <taxon>Arachnida</taxon>
        <taxon>Acari</taxon>
        <taxon>Parasitiformes</taxon>
        <taxon>Ixodida</taxon>
        <taxon>Ixodoidea</taxon>
        <taxon>Ixodidae</taxon>
        <taxon>Rhipicephalinae</taxon>
        <taxon>Rhipicephalus</taxon>
        <taxon>Rhipicephalus</taxon>
    </lineage>
</organism>
<dbReference type="GO" id="GO:0005634">
    <property type="term" value="C:nucleus"/>
    <property type="evidence" value="ECO:0007669"/>
    <property type="project" value="TreeGrafter"/>
</dbReference>
<dbReference type="Gene3D" id="3.30.160.20">
    <property type="match status" value="2"/>
</dbReference>
<dbReference type="CDD" id="cd18791">
    <property type="entry name" value="SF2_C_RHA"/>
    <property type="match status" value="1"/>
</dbReference>
<dbReference type="InterPro" id="IPR002464">
    <property type="entry name" value="DNA/RNA_helicase_DEAH_CS"/>
</dbReference>
<dbReference type="PANTHER" id="PTHR18934:SF257">
    <property type="entry name" value="ATP-DEPENDENT RNA HELICASE DHX30"/>
    <property type="match status" value="1"/>
</dbReference>
<dbReference type="Gene3D" id="1.20.120.1080">
    <property type="match status" value="1"/>
</dbReference>
<dbReference type="GO" id="GO:0016787">
    <property type="term" value="F:hydrolase activity"/>
    <property type="evidence" value="ECO:0007669"/>
    <property type="project" value="UniProtKB-KW"/>
</dbReference>
<dbReference type="InterPro" id="IPR011545">
    <property type="entry name" value="DEAD/DEAH_box_helicase_dom"/>
</dbReference>
<evidence type="ECO:0000256" key="7">
    <source>
        <dbReference type="SAM" id="MobiDB-lite"/>
    </source>
</evidence>
<dbReference type="GO" id="GO:0003724">
    <property type="term" value="F:RNA helicase activity"/>
    <property type="evidence" value="ECO:0007669"/>
    <property type="project" value="TreeGrafter"/>
</dbReference>
<accession>A0A131YYR2</accession>
<dbReference type="InterPro" id="IPR007502">
    <property type="entry name" value="Helicase-assoc_dom"/>
</dbReference>
<comment type="similarity">
    <text evidence="6">Belongs to the DExH box helicase family.</text>
</comment>
<evidence type="ECO:0000313" key="10">
    <source>
        <dbReference type="EMBL" id="JAP83061.1"/>
    </source>
</evidence>
<dbReference type="Pfam" id="PF21010">
    <property type="entry name" value="HA2_C"/>
    <property type="match status" value="1"/>
</dbReference>
<dbReference type="GO" id="GO:0005737">
    <property type="term" value="C:cytoplasm"/>
    <property type="evidence" value="ECO:0007669"/>
    <property type="project" value="TreeGrafter"/>
</dbReference>
<dbReference type="GO" id="GO:0003678">
    <property type="term" value="F:DNA helicase activity"/>
    <property type="evidence" value="ECO:0007669"/>
    <property type="project" value="TreeGrafter"/>
</dbReference>
<feature type="domain" description="Helicase C-terminal" evidence="9">
    <location>
        <begin position="653"/>
        <end position="831"/>
    </location>
</feature>
<dbReference type="InterPro" id="IPR014001">
    <property type="entry name" value="Helicase_ATP-bd"/>
</dbReference>
<evidence type="ECO:0000256" key="5">
    <source>
        <dbReference type="ARBA" id="ARBA00022884"/>
    </source>
</evidence>
<evidence type="ECO:0000256" key="1">
    <source>
        <dbReference type="ARBA" id="ARBA00022741"/>
    </source>
</evidence>
<evidence type="ECO:0000256" key="2">
    <source>
        <dbReference type="ARBA" id="ARBA00022801"/>
    </source>
</evidence>
<dbReference type="PROSITE" id="PS51192">
    <property type="entry name" value="HELICASE_ATP_BIND_1"/>
    <property type="match status" value="1"/>
</dbReference>
<dbReference type="PANTHER" id="PTHR18934">
    <property type="entry name" value="ATP-DEPENDENT RNA HELICASE"/>
    <property type="match status" value="1"/>
</dbReference>
<dbReference type="FunFam" id="3.40.50.300:FF:000526">
    <property type="entry name" value="DExH-box ATP-dependent RNA helicase DExH3"/>
    <property type="match status" value="1"/>
</dbReference>
<dbReference type="Pfam" id="PF00271">
    <property type="entry name" value="Helicase_C"/>
    <property type="match status" value="1"/>
</dbReference>
<evidence type="ECO:0000259" key="9">
    <source>
        <dbReference type="PROSITE" id="PS51194"/>
    </source>
</evidence>
<keyword evidence="4" id="KW-0067">ATP-binding</keyword>
<feature type="domain" description="Helicase ATP-binding" evidence="8">
    <location>
        <begin position="447"/>
        <end position="615"/>
    </location>
</feature>
<dbReference type="PROSITE" id="PS51194">
    <property type="entry name" value="HELICASE_CTER"/>
    <property type="match status" value="1"/>
</dbReference>
<dbReference type="Gene3D" id="3.40.50.300">
    <property type="entry name" value="P-loop containing nucleotide triphosphate hydrolases"/>
    <property type="match status" value="2"/>
</dbReference>
<dbReference type="SUPFAM" id="SSF52540">
    <property type="entry name" value="P-loop containing nucleoside triphosphate hydrolases"/>
    <property type="match status" value="1"/>
</dbReference>
<keyword evidence="3 10" id="KW-0347">Helicase</keyword>
<dbReference type="GO" id="GO:0005524">
    <property type="term" value="F:ATP binding"/>
    <property type="evidence" value="ECO:0007669"/>
    <property type="project" value="UniProtKB-KW"/>
</dbReference>
<protein>
    <submittedName>
        <fullName evidence="10">ATP-dependent RNA helicase DHX30</fullName>
    </submittedName>
</protein>
<dbReference type="PROSITE" id="PS00690">
    <property type="entry name" value="DEAH_ATP_HELICASE"/>
    <property type="match status" value="1"/>
</dbReference>
<dbReference type="AlphaFoldDB" id="A0A131YYR2"/>
<dbReference type="GO" id="GO:0002151">
    <property type="term" value="F:G-quadruplex RNA binding"/>
    <property type="evidence" value="ECO:0007669"/>
    <property type="project" value="TreeGrafter"/>
</dbReference>